<gene>
    <name evidence="2" type="ORF">SAMN04490356_0484</name>
</gene>
<organism evidence="2 3">
    <name type="scientific">Streptomyces melanosporofaciens</name>
    <dbReference type="NCBI Taxonomy" id="67327"/>
    <lineage>
        <taxon>Bacteria</taxon>
        <taxon>Bacillati</taxon>
        <taxon>Actinomycetota</taxon>
        <taxon>Actinomycetes</taxon>
        <taxon>Kitasatosporales</taxon>
        <taxon>Streptomycetaceae</taxon>
        <taxon>Streptomyces</taxon>
        <taxon>Streptomyces violaceusniger group</taxon>
    </lineage>
</organism>
<reference evidence="3" key="1">
    <citation type="submission" date="2016-10" db="EMBL/GenBank/DDBJ databases">
        <authorList>
            <person name="Varghese N."/>
            <person name="Submissions S."/>
        </authorList>
    </citation>
    <scope>NUCLEOTIDE SEQUENCE [LARGE SCALE GENOMIC DNA]</scope>
    <source>
        <strain evidence="3">DSM 40318</strain>
    </source>
</reference>
<dbReference type="PROSITE" id="PS50943">
    <property type="entry name" value="HTH_CROC1"/>
    <property type="match status" value="1"/>
</dbReference>
<keyword evidence="3" id="KW-1185">Reference proteome</keyword>
<dbReference type="SMART" id="SM00530">
    <property type="entry name" value="HTH_XRE"/>
    <property type="match status" value="1"/>
</dbReference>
<dbReference type="Pfam" id="PF19054">
    <property type="entry name" value="DUF5753"/>
    <property type="match status" value="1"/>
</dbReference>
<dbReference type="InterPro" id="IPR010982">
    <property type="entry name" value="Lambda_DNA-bd_dom_sf"/>
</dbReference>
<sequence length="280" mass="31256">MSEDSPAILRRVLARHLQTLRERAGRSFAQAAGRLGLHHTTIRRMEQGLGRPPRQPDLRELLSFYGADAGEVSALVELAERASGRNWWDEYNLSESMADCVMLEGGATRIRAFAPWEVPALLQTEDYARALAPGAHPDRQLDLLKRRQAVLEDDAGPLLWVVLDEPVLHWQIGSPGIMADQLTHLLEMAAQPRVDLRIVPYDAGPSPAARAGACCVYRLRPRELPDTVCVQQLDDLSFVNKPSAVAHYTAVLDQTVGKATRRGEQTRLLLERIQDHWRAA</sequence>
<proteinExistence type="predicted"/>
<dbReference type="SUPFAM" id="SSF47413">
    <property type="entry name" value="lambda repressor-like DNA-binding domains"/>
    <property type="match status" value="1"/>
</dbReference>
<dbReference type="AlphaFoldDB" id="A0A1H4ICL5"/>
<dbReference type="InterPro" id="IPR043917">
    <property type="entry name" value="DUF5753"/>
</dbReference>
<dbReference type="CDD" id="cd00093">
    <property type="entry name" value="HTH_XRE"/>
    <property type="match status" value="1"/>
</dbReference>
<dbReference type="Pfam" id="PF13560">
    <property type="entry name" value="HTH_31"/>
    <property type="match status" value="1"/>
</dbReference>
<evidence type="ECO:0000313" key="3">
    <source>
        <dbReference type="Proteomes" id="UP000198609"/>
    </source>
</evidence>
<dbReference type="EMBL" id="FNST01000001">
    <property type="protein sequence ID" value="SEB31670.1"/>
    <property type="molecule type" value="Genomic_DNA"/>
</dbReference>
<accession>A0A1H4ICL5</accession>
<evidence type="ECO:0000313" key="2">
    <source>
        <dbReference type="EMBL" id="SEB31670.1"/>
    </source>
</evidence>
<dbReference type="InterPro" id="IPR001387">
    <property type="entry name" value="Cro/C1-type_HTH"/>
</dbReference>
<protein>
    <submittedName>
        <fullName evidence="2">Helix-turn-helix domain-containing protein</fullName>
    </submittedName>
</protein>
<dbReference type="GO" id="GO:0003677">
    <property type="term" value="F:DNA binding"/>
    <property type="evidence" value="ECO:0007669"/>
    <property type="project" value="InterPro"/>
</dbReference>
<name>A0A1H4ICL5_STRMJ</name>
<dbReference type="Proteomes" id="UP000198609">
    <property type="component" value="Unassembled WGS sequence"/>
</dbReference>
<dbReference type="Gene3D" id="1.10.260.40">
    <property type="entry name" value="lambda repressor-like DNA-binding domains"/>
    <property type="match status" value="1"/>
</dbReference>
<feature type="domain" description="HTH cro/C1-type" evidence="1">
    <location>
        <begin position="17"/>
        <end position="72"/>
    </location>
</feature>
<evidence type="ECO:0000259" key="1">
    <source>
        <dbReference type="PROSITE" id="PS50943"/>
    </source>
</evidence>